<dbReference type="InterPro" id="IPR013783">
    <property type="entry name" value="Ig-like_fold"/>
</dbReference>
<feature type="region of interest" description="Disordered" evidence="1">
    <location>
        <begin position="1"/>
        <end position="20"/>
    </location>
</feature>
<dbReference type="InterPro" id="IPR006644">
    <property type="entry name" value="Cadg"/>
</dbReference>
<feature type="region of interest" description="Disordered" evidence="1">
    <location>
        <begin position="446"/>
        <end position="468"/>
    </location>
</feature>
<dbReference type="NCBIfam" id="TIGR01965">
    <property type="entry name" value="VCBS_repeat"/>
    <property type="match status" value="10"/>
</dbReference>
<accession>A0A482U3N6</accession>
<dbReference type="Gene3D" id="2.60.40.2810">
    <property type="match status" value="1"/>
</dbReference>
<dbReference type="GO" id="GO:0016020">
    <property type="term" value="C:membrane"/>
    <property type="evidence" value="ECO:0007669"/>
    <property type="project" value="InterPro"/>
</dbReference>
<feature type="compositionally biased region" description="Pro residues" evidence="1">
    <location>
        <begin position="2008"/>
        <end position="2055"/>
    </location>
</feature>
<feature type="region of interest" description="Disordered" evidence="1">
    <location>
        <begin position="2248"/>
        <end position="2267"/>
    </location>
</feature>
<dbReference type="InterPro" id="IPR015919">
    <property type="entry name" value="Cadherin-like_sf"/>
</dbReference>
<dbReference type="InterPro" id="IPR038081">
    <property type="entry name" value="CalX-like_sf"/>
</dbReference>
<protein>
    <submittedName>
        <fullName evidence="3">Tandem-95 repeat protein</fullName>
    </submittedName>
</protein>
<dbReference type="RefSeq" id="WP_126189181.1">
    <property type="nucleotide sequence ID" value="NZ_RWYU02000003.1"/>
</dbReference>
<dbReference type="SUPFAM" id="SSF49313">
    <property type="entry name" value="Cadherin-like"/>
    <property type="match status" value="1"/>
</dbReference>
<feature type="region of interest" description="Disordered" evidence="1">
    <location>
        <begin position="2006"/>
        <end position="2057"/>
    </location>
</feature>
<feature type="region of interest" description="Disordered" evidence="1">
    <location>
        <begin position="74"/>
        <end position="94"/>
    </location>
</feature>
<name>A0A482U3N6_9PSED</name>
<evidence type="ECO:0000313" key="3">
    <source>
        <dbReference type="EMBL" id="RYJ62753.1"/>
    </source>
</evidence>
<dbReference type="InterPro" id="IPR010221">
    <property type="entry name" value="VCBS_dom"/>
</dbReference>
<dbReference type="Gene3D" id="2.60.40.2030">
    <property type="match status" value="1"/>
</dbReference>
<evidence type="ECO:0000259" key="2">
    <source>
        <dbReference type="SMART" id="SM00736"/>
    </source>
</evidence>
<evidence type="ECO:0000313" key="4">
    <source>
        <dbReference type="Proteomes" id="UP000282800"/>
    </source>
</evidence>
<feature type="region of interest" description="Disordered" evidence="1">
    <location>
        <begin position="564"/>
        <end position="587"/>
    </location>
</feature>
<dbReference type="SUPFAM" id="SSF141072">
    <property type="entry name" value="CalX-like"/>
    <property type="match status" value="1"/>
</dbReference>
<dbReference type="Gene3D" id="2.60.40.10">
    <property type="entry name" value="Immunoglobulins"/>
    <property type="match status" value="7"/>
</dbReference>
<dbReference type="Proteomes" id="UP000282800">
    <property type="component" value="Unassembled WGS sequence"/>
</dbReference>
<dbReference type="GO" id="GO:0005509">
    <property type="term" value="F:calcium ion binding"/>
    <property type="evidence" value="ECO:0007669"/>
    <property type="project" value="InterPro"/>
</dbReference>
<dbReference type="Pfam" id="PF17803">
    <property type="entry name" value="Cadherin_4"/>
    <property type="match status" value="6"/>
</dbReference>
<proteinExistence type="predicted"/>
<dbReference type="SMART" id="SM00736">
    <property type="entry name" value="CADG"/>
    <property type="match status" value="1"/>
</dbReference>
<feature type="compositionally biased region" description="Low complexity" evidence="1">
    <location>
        <begin position="2248"/>
        <end position="2259"/>
    </location>
</feature>
<dbReference type="InterPro" id="IPR041690">
    <property type="entry name" value="Cadherin_5"/>
</dbReference>
<gene>
    <name evidence="3" type="ORF">EJA06_007770</name>
</gene>
<dbReference type="Pfam" id="PF17892">
    <property type="entry name" value="Cadherin_5"/>
    <property type="match status" value="1"/>
</dbReference>
<evidence type="ECO:0000256" key="1">
    <source>
        <dbReference type="SAM" id="MobiDB-lite"/>
    </source>
</evidence>
<sequence length="2267" mass="230395">MADKTRTNTAPSRLVRNRPRPMALEQRFVFDGAAAADAVDTASAPLADTADMADAAHEPTTDFDHAAAVSPPAGITAQPGLFRPGSDDPALSEASASAAEQIRQFLAQASDGQLFALFNGDQSAPNEAWQQTLVQLRTAIADGTMQIDVALLDNAQIKGAMAAYAPEGPGAAPVIYLNSDWLGVLDTQQVSRLLVEEYGHHLDHLLNQGLDTPGDEGQRFAAAVTGLDSSTPGFAGDDDHATLDLDGEAVAVEFATLTFSNAYEVNTATTPAGKESNSHDFVYAPLGQVIVSDAINSRFFSGNDVSATAVTIGNTTYYGWISRPIKSGGIVRGFYFWTDADFTSLAAAQADGNMDGDSNVADNRGFLLVVDQAWFDSLGWKNQALNIKNVGSSSDRVDAALNTLVGPVPTPTAVADVANGTPGTSGGAAVEAGGIANGNAGSSATGNVLSNDTGGDGKRVTAAGTTSASQSVTVATTSANGAVVTGLYGTLTLGADGSYRYVVNDTNAQVQALRTASDTLVDTFTYRMTDASGATSTTTLSVTIQGANDAPVARDDYNTAKESLQTSGAYGTNDPQGSLATGNVLTNDTDVDRGDTKTVVTIDIAGAATGNTAGTTTFNTSMSGNDANSIALGSLVYRLNADGSRTQLFSANGAAVTVESKTGNGGSVGFTFSDSAPLSGITNFSVKKSNGQFVDGAITSTTVSSSTTLALSGVTGNIAVGMTVLGTGLATAPTISSINYDGNGHVTSVVLSTAVGLTNQAITFSNSRSAGLALTGQYGSLVLNADGSYTYTPIANNPALSAGQSAIERFQYEMRDASGATSSATLFITVLGSGSNDPNAVNDAVEASEAGGTANGTAGANPSGAGNTSLLANDTNGANVIVSARPAGSSTSAAVGSNTQLVGLYGTLTLSANGSYTYVVDNSNATVQALRDTSTTLTETFIYTVENGLTAANGARLQDSATLTITVRGANDAPVAADTIATAIEAGGINNGTPGYNPGGNVLDSVTDVDDARSELRVTAVRVGGTEGSGNAGTVGSPLAGLYGSLTLSADGRWTYTLNNSNAAVQALSPGQTLTERFNYTVTDRSGNGLTDIAVLTITIEGAQDTVAVNSVFVNEASPYAVFTVTGSAGVAVRLELGSAGLPSTDARATLTGSDADIGNTLEYFNGSSWQTYVANSSVVIPSGDKLLVRVAVRQDDVHEGNESFTLTAFVSQDNSSTGIGTINDEGEGDIYQPGNTSGTPDSGAVLDDDRPTLSVSSPSVNEGAYAEFIVSLDKRSTQPVSFSPVLASATAGIGVDTTGTLEWFDGSAWVEVRGPVTIAAGEQSVRLRIATEDDSIVETSETFALRTGAVSGTVTNLGGAEGIATILDNDLPAPNNRPPVAVNDTLSATEDTTASYTATQLLGNDSDPDNDSIFIASVARGVGGDVTLNPDGTVTFTPDPNFNGTATFTYTVSDGNLLSAPATVTITVAAVNDPAVIGGTDTGSVTEDLDVTAGNLTTGGTLTVADPDTGEASFQGTVTPSAGALGTLTIAPNGTWTYSVANSAVQYLKSGETKVETFTVSTVDGTQQTVTVTIHGVSDTAVIGGDAAGAVTEDLNVTAGNLTTGGSLTITDPDAGEASFQGTVTPSAGALGTLTIAPNGTWTYSVPNSAVQYLKSGETKVETFTVQSVDGTAHTVTVTIHGVSDIAVIGGNAAGAVTEDLNVNGQSNLTTGGSLTITDPDTGDASFQGTVTPSAGALGTLTIAPNGTWSYSVANSAVQYLKSGETKVETFTVQSVDGTAHTVTVTIHGVSDIAVIGGNAVGAVTEDLNVNGQGNLTTNGALTVTDPDAGEASFHGTVTPSAGALGTLTIAPNGTWSYSVPNSAVQYLKSGETRVETFIVRSVDGTPHTITVTIHGVNDPAQFAPSGQQGYVQEDTLLTSEGQLSVTDADLGEAVVVAQPGTRGTYGEFSIDAAGRWRYVLDNTAPIVQALGTADIRTETFAVTTADGSTTTVSITVQGLDEAIAPQPQPEPVQPQPQPQPLPPVVVSPPQPAAPVPLPAPALPEPAAPPPAPAPFDTAVAPATTLAAPSAVAAPLIAAVQSRELDITFQARGDFGDLYTQRSGFQIVVIESPQPRLSLYHGISDQYADAGATSSFSVPYDAFAHTDPNERILLSATQANGQPLPGWVRFDPQSGKFELVAPSGYRGELTIKVVARDSQGREASALFRFSVGERRASEAGRAGLSDLLRKAAAQRPVQAMERALASPAVEAVSASADAAGKEHRAG</sequence>
<dbReference type="Pfam" id="PF17963">
    <property type="entry name" value="Big_9"/>
    <property type="match status" value="1"/>
</dbReference>
<dbReference type="InterPro" id="IPR040853">
    <property type="entry name" value="RapA2_cadherin-like"/>
</dbReference>
<organism evidence="3 4">
    <name type="scientific">Pseudomonas songnenensis</name>
    <dbReference type="NCBI Taxonomy" id="1176259"/>
    <lineage>
        <taxon>Bacteria</taxon>
        <taxon>Pseudomonadati</taxon>
        <taxon>Pseudomonadota</taxon>
        <taxon>Gammaproteobacteria</taxon>
        <taxon>Pseudomonadales</taxon>
        <taxon>Pseudomonadaceae</taxon>
        <taxon>Pseudomonas</taxon>
    </lineage>
</organism>
<dbReference type="EMBL" id="RWYU02000003">
    <property type="protein sequence ID" value="RYJ62753.1"/>
    <property type="molecule type" value="Genomic_DNA"/>
</dbReference>
<feature type="domain" description="Dystroglycan-type cadherin-like" evidence="2">
    <location>
        <begin position="2119"/>
        <end position="2219"/>
    </location>
</feature>
<dbReference type="OrthoDB" id="9813456at2"/>
<dbReference type="NCBIfam" id="NF012211">
    <property type="entry name" value="tand_rpt_95"/>
    <property type="match status" value="1"/>
</dbReference>
<feature type="region of interest" description="Disordered" evidence="1">
    <location>
        <begin position="850"/>
        <end position="869"/>
    </location>
</feature>
<comment type="caution">
    <text evidence="3">The sequence shown here is derived from an EMBL/GenBank/DDBJ whole genome shotgun (WGS) entry which is preliminary data.</text>
</comment>
<reference evidence="3 4" key="1">
    <citation type="submission" date="2019-01" db="EMBL/GenBank/DDBJ databases">
        <title>High-quality draft genome of. Pseudomonas songnenensis str. L103, a full-fledged denitrifier isolated from 100 meters deep aquifer in a heavily nitrogen fertilized agricultural area.</title>
        <authorList>
            <person name="Liu M."/>
            <person name="Liu B."/>
        </authorList>
    </citation>
    <scope>NUCLEOTIDE SEQUENCE [LARGE SCALE GENOMIC DNA]</scope>
    <source>
        <strain evidence="3 4">L103</strain>
    </source>
</reference>
<feature type="region of interest" description="Disordered" evidence="1">
    <location>
        <begin position="1217"/>
        <end position="1245"/>
    </location>
</feature>